<dbReference type="Proteomes" id="UP000092024">
    <property type="component" value="Unassembled WGS sequence"/>
</dbReference>
<evidence type="ECO:0000313" key="4">
    <source>
        <dbReference type="Proteomes" id="UP000092024"/>
    </source>
</evidence>
<evidence type="ECO:0000256" key="2">
    <source>
        <dbReference type="ARBA" id="ARBA00023235"/>
    </source>
</evidence>
<sequence>MKTIGLLGGMSWTSTVEYYRIINEKVAESLGGLNSGKILLQSLNFAEVEKLQKQGDWETAGQLLAEAAQSLERAGADMILICTNTMHKVADRVARDLNAPLIHIADVTAEAIKSQGLTKIGLLGTRYTMEQDFLKERLVQHGLDIIVPEAEDRNSVNSIIFEELCRDVIKEDSHAAMMDIVNGLAARGAEGVIFGCTEIALLIDPATCALPVFDTARIHAESAVKLALAE</sequence>
<keyword evidence="4" id="KW-1185">Reference proteome</keyword>
<dbReference type="SUPFAM" id="SSF53681">
    <property type="entry name" value="Aspartate/glutamate racemase"/>
    <property type="match status" value="2"/>
</dbReference>
<dbReference type="InterPro" id="IPR004380">
    <property type="entry name" value="Asp_race"/>
</dbReference>
<dbReference type="InterPro" id="IPR015942">
    <property type="entry name" value="Asp/Glu/hydantoin_racemase"/>
</dbReference>
<dbReference type="EMBL" id="LYPA01000050">
    <property type="protein sequence ID" value="OBR66143.1"/>
    <property type="molecule type" value="Genomic_DNA"/>
</dbReference>
<dbReference type="InterPro" id="IPR001920">
    <property type="entry name" value="Asp/Glu_race"/>
</dbReference>
<organism evidence="3 4">
    <name type="scientific">Paenibacillus oryzae</name>
    <dbReference type="NCBI Taxonomy" id="1844972"/>
    <lineage>
        <taxon>Bacteria</taxon>
        <taxon>Bacillati</taxon>
        <taxon>Bacillota</taxon>
        <taxon>Bacilli</taxon>
        <taxon>Bacillales</taxon>
        <taxon>Paenibacillaceae</taxon>
        <taxon>Paenibacillus</taxon>
    </lineage>
</organism>
<evidence type="ECO:0008006" key="5">
    <source>
        <dbReference type="Google" id="ProtNLM"/>
    </source>
</evidence>
<protein>
    <recommendedName>
        <fullName evidence="5">Aspartate racemase</fullName>
    </recommendedName>
</protein>
<gene>
    <name evidence="3" type="ORF">A7K91_20575</name>
</gene>
<comment type="caution">
    <text evidence="3">The sequence shown here is derived from an EMBL/GenBank/DDBJ whole genome shotgun (WGS) entry which is preliminary data.</text>
</comment>
<proteinExistence type="inferred from homology"/>
<dbReference type="PANTHER" id="PTHR21198:SF7">
    <property type="entry name" value="ASPARTATE-GLUTAMATE RACEMASE FAMILY"/>
    <property type="match status" value="1"/>
</dbReference>
<dbReference type="GO" id="GO:0047661">
    <property type="term" value="F:amino-acid racemase activity"/>
    <property type="evidence" value="ECO:0007669"/>
    <property type="project" value="InterPro"/>
</dbReference>
<comment type="similarity">
    <text evidence="1">Belongs to the aspartate/glutamate racemases family.</text>
</comment>
<dbReference type="AlphaFoldDB" id="A0A1A5YKQ8"/>
<dbReference type="Pfam" id="PF01177">
    <property type="entry name" value="Asp_Glu_race"/>
    <property type="match status" value="1"/>
</dbReference>
<dbReference type="Gene3D" id="3.40.50.1860">
    <property type="match status" value="2"/>
</dbReference>
<dbReference type="OrthoDB" id="9803739at2"/>
<dbReference type="PROSITE" id="PS00923">
    <property type="entry name" value="ASP_GLU_RACEMASE_1"/>
    <property type="match status" value="1"/>
</dbReference>
<dbReference type="STRING" id="1844972.A7K91_20575"/>
<keyword evidence="2" id="KW-0413">Isomerase</keyword>
<dbReference type="InterPro" id="IPR018187">
    <property type="entry name" value="Asp/Glu_racemase_AS_1"/>
</dbReference>
<reference evidence="3 4" key="1">
    <citation type="submission" date="2016-05" db="EMBL/GenBank/DDBJ databases">
        <title>Paenibacillus oryzae. sp. nov., isolated from the rice root.</title>
        <authorList>
            <person name="Zhang J."/>
            <person name="Zhang X."/>
        </authorList>
    </citation>
    <scope>NUCLEOTIDE SEQUENCE [LARGE SCALE GENOMIC DNA]</scope>
    <source>
        <strain evidence="3 4">1DrF-4</strain>
    </source>
</reference>
<dbReference type="PANTHER" id="PTHR21198">
    <property type="entry name" value="GLUTAMATE RACEMASE"/>
    <property type="match status" value="1"/>
</dbReference>
<evidence type="ECO:0000256" key="1">
    <source>
        <dbReference type="ARBA" id="ARBA00007847"/>
    </source>
</evidence>
<accession>A0A1A5YKQ8</accession>
<evidence type="ECO:0000313" key="3">
    <source>
        <dbReference type="EMBL" id="OBR66143.1"/>
    </source>
</evidence>
<dbReference type="NCBIfam" id="TIGR00035">
    <property type="entry name" value="asp_race"/>
    <property type="match status" value="1"/>
</dbReference>
<dbReference type="RefSeq" id="WP_068682276.1">
    <property type="nucleotide sequence ID" value="NZ_LYPA01000050.1"/>
</dbReference>
<name>A0A1A5YKQ8_9BACL</name>